<dbReference type="PANTHER" id="PTHR35807">
    <property type="entry name" value="TRANSCRIPTIONAL REGULATOR REDD-RELATED"/>
    <property type="match status" value="1"/>
</dbReference>
<dbReference type="Gene3D" id="1.25.40.10">
    <property type="entry name" value="Tetratricopeptide repeat domain"/>
    <property type="match status" value="1"/>
</dbReference>
<name>A0ABW2FLX6_9BACL</name>
<dbReference type="EMBL" id="JBHTAI010000029">
    <property type="protein sequence ID" value="MFC7153105.1"/>
    <property type="molecule type" value="Genomic_DNA"/>
</dbReference>
<gene>
    <name evidence="8" type="ORF">ACFQMJ_31590</name>
</gene>
<dbReference type="InterPro" id="IPR051677">
    <property type="entry name" value="AfsR-DnrI-RedD_regulator"/>
</dbReference>
<dbReference type="SMART" id="SM00862">
    <property type="entry name" value="Trans_reg_C"/>
    <property type="match status" value="1"/>
</dbReference>
<dbReference type="RefSeq" id="WP_378050158.1">
    <property type="nucleotide sequence ID" value="NZ_JBHMDN010000024.1"/>
</dbReference>
<dbReference type="Gene3D" id="1.10.10.10">
    <property type="entry name" value="Winged helix-like DNA-binding domain superfamily/Winged helix DNA-binding domain"/>
    <property type="match status" value="1"/>
</dbReference>
<organism evidence="8 9">
    <name type="scientific">Cohnella cellulosilytica</name>
    <dbReference type="NCBI Taxonomy" id="986710"/>
    <lineage>
        <taxon>Bacteria</taxon>
        <taxon>Bacillati</taxon>
        <taxon>Bacillota</taxon>
        <taxon>Bacilli</taxon>
        <taxon>Bacillales</taxon>
        <taxon>Paenibacillaceae</taxon>
        <taxon>Cohnella</taxon>
    </lineage>
</organism>
<feature type="modified residue" description="4-aspartylphosphate" evidence="6">
    <location>
        <position position="54"/>
    </location>
</feature>
<dbReference type="Pfam" id="PF00072">
    <property type="entry name" value="Response_reg"/>
    <property type="match status" value="1"/>
</dbReference>
<dbReference type="SUPFAM" id="SSF52172">
    <property type="entry name" value="CheY-like"/>
    <property type="match status" value="1"/>
</dbReference>
<dbReference type="InterPro" id="IPR011990">
    <property type="entry name" value="TPR-like_helical_dom_sf"/>
</dbReference>
<dbReference type="Proteomes" id="UP001596378">
    <property type="component" value="Unassembled WGS sequence"/>
</dbReference>
<reference evidence="9" key="1">
    <citation type="journal article" date="2019" name="Int. J. Syst. Evol. Microbiol.">
        <title>The Global Catalogue of Microorganisms (GCM) 10K type strain sequencing project: providing services to taxonomists for standard genome sequencing and annotation.</title>
        <authorList>
            <consortium name="The Broad Institute Genomics Platform"/>
            <consortium name="The Broad Institute Genome Sequencing Center for Infectious Disease"/>
            <person name="Wu L."/>
            <person name="Ma J."/>
        </authorList>
    </citation>
    <scope>NUCLEOTIDE SEQUENCE [LARGE SCALE GENOMIC DNA]</scope>
    <source>
        <strain evidence="9">KCTC 12907</strain>
    </source>
</reference>
<dbReference type="InterPro" id="IPR001867">
    <property type="entry name" value="OmpR/PhoB-type_DNA-bd"/>
</dbReference>
<dbReference type="Pfam" id="PF00486">
    <property type="entry name" value="Trans_reg_C"/>
    <property type="match status" value="1"/>
</dbReference>
<dbReference type="InterPro" id="IPR011006">
    <property type="entry name" value="CheY-like_superfamily"/>
</dbReference>
<keyword evidence="4" id="KW-0238">DNA-binding</keyword>
<evidence type="ECO:0000313" key="8">
    <source>
        <dbReference type="EMBL" id="MFC7153105.1"/>
    </source>
</evidence>
<sequence>MIRVMVVDDESPALKQAAQVLKTFTDVQICGLFTDIDRFMEQLSAERVDLVLLDMEMPDIHGLQLARSIQAFNPDISIAFVTAHDEYAVSAFDTDAMDYLLKPLEEERLEKTLQRFRQRRQRIIDNASDNVGAKGASIRCFGRFTLMTNDGDRVKFRNSKSEELLAYLIHYHGEQVDKAQIMEALWYGQDFIRTQANLYTTAYQLRKDLEAYGLYDVIEQSKGGGGSYRLRLSPDISDVYAYEKALQIIRSGGFDIIRAEQAAELYRSGYLKEHDYGWAEQRQTELEFSYSELLEGITNHYLQQKSYRRALQVVHKWANRYPYNESIHGKMIALLLLMNNAKEARSYYDKVSEEIFKNELGIALDLDYTTIVSNPYAMFELTPDS</sequence>
<dbReference type="Gene3D" id="3.40.50.2300">
    <property type="match status" value="1"/>
</dbReference>
<protein>
    <submittedName>
        <fullName evidence="8">Response regulator</fullName>
    </submittedName>
</protein>
<evidence type="ECO:0000256" key="6">
    <source>
        <dbReference type="PROSITE-ProRule" id="PRU00169"/>
    </source>
</evidence>
<evidence type="ECO:0000259" key="7">
    <source>
        <dbReference type="PROSITE" id="PS50110"/>
    </source>
</evidence>
<dbReference type="SMART" id="SM00448">
    <property type="entry name" value="REC"/>
    <property type="match status" value="1"/>
</dbReference>
<evidence type="ECO:0000313" key="9">
    <source>
        <dbReference type="Proteomes" id="UP001596378"/>
    </source>
</evidence>
<dbReference type="Pfam" id="PF03704">
    <property type="entry name" value="BTAD"/>
    <property type="match status" value="1"/>
</dbReference>
<dbReference type="InterPro" id="IPR001789">
    <property type="entry name" value="Sig_transdc_resp-reg_receiver"/>
</dbReference>
<comment type="similarity">
    <text evidence="1">Belongs to the AfsR/DnrI/RedD regulatory family.</text>
</comment>
<dbReference type="SMART" id="SM01043">
    <property type="entry name" value="BTAD"/>
    <property type="match status" value="1"/>
</dbReference>
<keyword evidence="6" id="KW-0597">Phosphoprotein</keyword>
<accession>A0ABW2FLX6</accession>
<dbReference type="InterPro" id="IPR005158">
    <property type="entry name" value="BTAD"/>
</dbReference>
<dbReference type="SUPFAM" id="SSF48452">
    <property type="entry name" value="TPR-like"/>
    <property type="match status" value="1"/>
</dbReference>
<dbReference type="PANTHER" id="PTHR35807:SF2">
    <property type="entry name" value="TRANSCRIPTIONAL ACTIVATOR DOMAIN"/>
    <property type="match status" value="1"/>
</dbReference>
<evidence type="ECO:0000256" key="5">
    <source>
        <dbReference type="ARBA" id="ARBA00023163"/>
    </source>
</evidence>
<dbReference type="InterPro" id="IPR036388">
    <property type="entry name" value="WH-like_DNA-bd_sf"/>
</dbReference>
<keyword evidence="5" id="KW-0804">Transcription</keyword>
<proteinExistence type="inferred from homology"/>
<evidence type="ECO:0000256" key="4">
    <source>
        <dbReference type="ARBA" id="ARBA00023125"/>
    </source>
</evidence>
<dbReference type="PROSITE" id="PS50110">
    <property type="entry name" value="RESPONSE_REGULATORY"/>
    <property type="match status" value="1"/>
</dbReference>
<comment type="caution">
    <text evidence="8">The sequence shown here is derived from an EMBL/GenBank/DDBJ whole genome shotgun (WGS) entry which is preliminary data.</text>
</comment>
<evidence type="ECO:0000256" key="2">
    <source>
        <dbReference type="ARBA" id="ARBA00023012"/>
    </source>
</evidence>
<keyword evidence="3" id="KW-0805">Transcription regulation</keyword>
<keyword evidence="9" id="KW-1185">Reference proteome</keyword>
<dbReference type="SUPFAM" id="SSF46894">
    <property type="entry name" value="C-terminal effector domain of the bipartite response regulators"/>
    <property type="match status" value="1"/>
</dbReference>
<evidence type="ECO:0000256" key="3">
    <source>
        <dbReference type="ARBA" id="ARBA00023015"/>
    </source>
</evidence>
<evidence type="ECO:0000256" key="1">
    <source>
        <dbReference type="ARBA" id="ARBA00005820"/>
    </source>
</evidence>
<dbReference type="InterPro" id="IPR016032">
    <property type="entry name" value="Sig_transdc_resp-reg_C-effctor"/>
</dbReference>
<keyword evidence="2" id="KW-0902">Two-component regulatory system</keyword>
<feature type="domain" description="Response regulatory" evidence="7">
    <location>
        <begin position="3"/>
        <end position="117"/>
    </location>
</feature>